<dbReference type="AlphaFoldDB" id="A0A8S2XG26"/>
<reference evidence="3" key="1">
    <citation type="submission" date="2021-02" db="EMBL/GenBank/DDBJ databases">
        <authorList>
            <person name="Nowell W R."/>
        </authorList>
    </citation>
    <scope>NUCLEOTIDE SEQUENCE</scope>
</reference>
<feature type="compositionally biased region" description="Polar residues" evidence="1">
    <location>
        <begin position="1"/>
        <end position="30"/>
    </location>
</feature>
<sequence>MTSKDNSIQSPLLDDNNGQQSAESSDTNELQQQQQQQQQQLPPDYITSTIQENEPISEDAVDDEQSSIPMDDNSIYD</sequence>
<evidence type="ECO:0000313" key="4">
    <source>
        <dbReference type="Proteomes" id="UP000676336"/>
    </source>
</evidence>
<protein>
    <submittedName>
        <fullName evidence="3">Uncharacterized protein</fullName>
    </submittedName>
</protein>
<dbReference type="Proteomes" id="UP000676336">
    <property type="component" value="Unassembled WGS sequence"/>
</dbReference>
<evidence type="ECO:0000313" key="3">
    <source>
        <dbReference type="EMBL" id="CAF4493698.1"/>
    </source>
</evidence>
<name>A0A8S2XG26_9BILA</name>
<dbReference type="EMBL" id="CAJOBI010079865">
    <property type="protein sequence ID" value="CAF4493698.1"/>
    <property type="molecule type" value="Genomic_DNA"/>
</dbReference>
<comment type="caution">
    <text evidence="3">The sequence shown here is derived from an EMBL/GenBank/DDBJ whole genome shotgun (WGS) entry which is preliminary data.</text>
</comment>
<dbReference type="EMBL" id="CAJOBI010079551">
    <property type="protein sequence ID" value="CAF4492247.1"/>
    <property type="molecule type" value="Genomic_DNA"/>
</dbReference>
<feature type="non-terminal residue" evidence="3">
    <location>
        <position position="77"/>
    </location>
</feature>
<gene>
    <name evidence="2" type="ORF">SMN809_LOCUS34525</name>
    <name evidence="3" type="ORF">SMN809_LOCUS34594</name>
</gene>
<feature type="region of interest" description="Disordered" evidence="1">
    <location>
        <begin position="1"/>
        <end position="77"/>
    </location>
</feature>
<proteinExistence type="predicted"/>
<feature type="compositionally biased region" description="Acidic residues" evidence="1">
    <location>
        <begin position="55"/>
        <end position="65"/>
    </location>
</feature>
<organism evidence="3 4">
    <name type="scientific">Rotaria magnacalcarata</name>
    <dbReference type="NCBI Taxonomy" id="392030"/>
    <lineage>
        <taxon>Eukaryota</taxon>
        <taxon>Metazoa</taxon>
        <taxon>Spiralia</taxon>
        <taxon>Gnathifera</taxon>
        <taxon>Rotifera</taxon>
        <taxon>Eurotatoria</taxon>
        <taxon>Bdelloidea</taxon>
        <taxon>Philodinida</taxon>
        <taxon>Philodinidae</taxon>
        <taxon>Rotaria</taxon>
    </lineage>
</organism>
<evidence type="ECO:0000313" key="2">
    <source>
        <dbReference type="EMBL" id="CAF4492247.1"/>
    </source>
</evidence>
<feature type="compositionally biased region" description="Low complexity" evidence="1">
    <location>
        <begin position="31"/>
        <end position="40"/>
    </location>
</feature>
<accession>A0A8S2XG26</accession>
<evidence type="ECO:0000256" key="1">
    <source>
        <dbReference type="SAM" id="MobiDB-lite"/>
    </source>
</evidence>